<dbReference type="InterPro" id="IPR022653">
    <property type="entry name" value="De-COase2_pyr-phos_BS"/>
</dbReference>
<feature type="binding site" evidence="6">
    <location>
        <begin position="312"/>
        <end position="315"/>
    </location>
    <ligand>
        <name>pyridoxal 5'-phosphate</name>
        <dbReference type="ChEBI" id="CHEBI:597326"/>
    </ligand>
</feature>
<dbReference type="GO" id="GO:0009089">
    <property type="term" value="P:lysine biosynthetic process via diaminopimelate"/>
    <property type="evidence" value="ECO:0007669"/>
    <property type="project" value="UniProtKB-UniRule"/>
</dbReference>
<feature type="binding site" evidence="6">
    <location>
        <position position="363"/>
    </location>
    <ligand>
        <name>substrate</name>
    </ligand>
</feature>
<feature type="binding site" evidence="6">
    <location>
        <position position="359"/>
    </location>
    <ligand>
        <name>substrate</name>
    </ligand>
</feature>
<dbReference type="SUPFAM" id="SSF51419">
    <property type="entry name" value="PLP-binding barrel"/>
    <property type="match status" value="1"/>
</dbReference>
<reference evidence="11 12" key="1">
    <citation type="submission" date="2019-03" db="EMBL/GenBank/DDBJ databases">
        <title>Genomics of glacier-inhabiting Cryobacterium strains.</title>
        <authorList>
            <person name="Liu Q."/>
            <person name="Xin Y.-H."/>
        </authorList>
    </citation>
    <scope>NUCLEOTIDE SEQUENCE [LARGE SCALE GENOMIC DNA]</scope>
    <source>
        <strain evidence="11 12">CGMCC 1.10440</strain>
    </source>
</reference>
<evidence type="ECO:0000256" key="3">
    <source>
        <dbReference type="ARBA" id="ARBA00022898"/>
    </source>
</evidence>
<dbReference type="InterPro" id="IPR000183">
    <property type="entry name" value="Orn/DAP/Arg_de-COase"/>
</dbReference>
<comment type="similarity">
    <text evidence="6">Belongs to the Orn/Lys/Arg decarboxylase class-II family. LysA subfamily.</text>
</comment>
<keyword evidence="5 6" id="KW-0456">Lyase</keyword>
<dbReference type="Gene3D" id="3.20.20.10">
    <property type="entry name" value="Alanine racemase"/>
    <property type="match status" value="1"/>
</dbReference>
<dbReference type="EC" id="4.1.1.20" evidence="6 7"/>
<comment type="subunit">
    <text evidence="6">Homodimer.</text>
</comment>
<evidence type="ECO:0000256" key="1">
    <source>
        <dbReference type="ARBA" id="ARBA00001933"/>
    </source>
</evidence>
<sequence>MTANPLAPPWLAVPADANALAEGVWPAGAARATGGGLDLAGVSAVELASRFGTPLYVLDESDARSRAAGIRTAFADAFAPHGAAVTVYYAGKAFLSSEVARWMADEGLGLDVASGGELAVALASGFDPARIGFHGNNKSQDELDRAIGAGIGSIVLDSELELERVAAAAARLGVVQAVRVRANSGVNAHTHDYLATSREDQKFGIALVDVPAIVARIRSVESLRFLGLHSHIGSQIFDAAGFVEAIGRLMAVHAMLLESGPVPELNIGGGFGIAYTSADRPMPMGELASALAEAVAREAERFGVHVPGISIEPGRAIIGPAGVTLYTVGTIKDVDVSVADSSAIRRYVSVDGGMSDNVRPALYGAEYSARLANRRSDASPVLARVAGKHCESGDIVVHDEYLPGDVAPGDILAVPATGAYCWSLASNYNYLGRPAVVAVANGSARLIVRRESEADLLSRDVGLSEHSATEGATR</sequence>
<dbReference type="InterPro" id="IPR002986">
    <property type="entry name" value="DAP_deCOOHase_LysA"/>
</dbReference>
<dbReference type="EMBL" id="SOFI01000003">
    <property type="protein sequence ID" value="TFB80623.1"/>
    <property type="molecule type" value="Genomic_DNA"/>
</dbReference>
<evidence type="ECO:0000256" key="2">
    <source>
        <dbReference type="ARBA" id="ARBA00022793"/>
    </source>
</evidence>
<evidence type="ECO:0000256" key="9">
    <source>
        <dbReference type="RuleBase" id="RU003738"/>
    </source>
</evidence>
<comment type="function">
    <text evidence="6">Specifically catalyzes the decarboxylation of meso-diaminopimelate (meso-DAP) to L-lysine.</text>
</comment>
<dbReference type="GO" id="GO:0030170">
    <property type="term" value="F:pyridoxal phosphate binding"/>
    <property type="evidence" value="ECO:0007669"/>
    <property type="project" value="UniProtKB-UniRule"/>
</dbReference>
<comment type="cofactor">
    <cofactor evidence="1 6 8 9">
        <name>pyridoxal 5'-phosphate</name>
        <dbReference type="ChEBI" id="CHEBI:597326"/>
    </cofactor>
</comment>
<gene>
    <name evidence="6 11" type="primary">lysA</name>
    <name evidence="11" type="ORF">E3N84_11635</name>
</gene>
<dbReference type="UniPathway" id="UPA00034">
    <property type="reaction ID" value="UER00027"/>
</dbReference>
<name>A0A4R8VCQ2_9MICO</name>
<dbReference type="InterPro" id="IPR022644">
    <property type="entry name" value="De-COase2_N"/>
</dbReference>
<dbReference type="CDD" id="cd06828">
    <property type="entry name" value="PLPDE_III_DapDC"/>
    <property type="match status" value="1"/>
</dbReference>
<comment type="pathway">
    <text evidence="6 9">Amino-acid biosynthesis; L-lysine biosynthesis via DAP pathway; L-lysine from DL-2,6-diaminopimelate: step 1/1.</text>
</comment>
<dbReference type="Pfam" id="PF02784">
    <property type="entry name" value="Orn_Arg_deC_N"/>
    <property type="match status" value="1"/>
</dbReference>
<dbReference type="NCBIfam" id="TIGR01048">
    <property type="entry name" value="lysA"/>
    <property type="match status" value="1"/>
</dbReference>
<dbReference type="PROSITE" id="PS00879">
    <property type="entry name" value="ODR_DC_2_2"/>
    <property type="match status" value="1"/>
</dbReference>
<dbReference type="PANTHER" id="PTHR43727">
    <property type="entry name" value="DIAMINOPIMELATE DECARBOXYLASE"/>
    <property type="match status" value="1"/>
</dbReference>
<keyword evidence="3 6" id="KW-0663">Pyridoxal phosphate</keyword>
<comment type="caution">
    <text evidence="11">The sequence shown here is derived from an EMBL/GenBank/DDBJ whole genome shotgun (WGS) entry which is preliminary data.</text>
</comment>
<feature type="binding site" evidence="6">
    <location>
        <position position="420"/>
    </location>
    <ligand>
        <name>substrate</name>
    </ligand>
</feature>
<feature type="domain" description="Orn/DAP/Arg decarboxylase 2 N-terminal" evidence="10">
    <location>
        <begin position="77"/>
        <end position="318"/>
    </location>
</feature>
<dbReference type="OrthoDB" id="9802241at2"/>
<evidence type="ECO:0000259" key="10">
    <source>
        <dbReference type="Pfam" id="PF02784"/>
    </source>
</evidence>
<evidence type="ECO:0000313" key="12">
    <source>
        <dbReference type="Proteomes" id="UP000298488"/>
    </source>
</evidence>
<accession>A0A4R8VCQ2</accession>
<dbReference type="InterPro" id="IPR022657">
    <property type="entry name" value="De-COase2_CS"/>
</dbReference>
<feature type="binding site" evidence="6">
    <location>
        <position position="315"/>
    </location>
    <ligand>
        <name>substrate</name>
    </ligand>
</feature>
<dbReference type="HAMAP" id="MF_02120">
    <property type="entry name" value="LysA"/>
    <property type="match status" value="1"/>
</dbReference>
<dbReference type="InterPro" id="IPR029066">
    <property type="entry name" value="PLP-binding_barrel"/>
</dbReference>
<dbReference type="PRINTS" id="PR01181">
    <property type="entry name" value="DAPDCRBXLASE"/>
</dbReference>
<comment type="catalytic activity">
    <reaction evidence="6 9">
        <text>meso-2,6-diaminopimelate + H(+) = L-lysine + CO2</text>
        <dbReference type="Rhea" id="RHEA:15101"/>
        <dbReference type="ChEBI" id="CHEBI:15378"/>
        <dbReference type="ChEBI" id="CHEBI:16526"/>
        <dbReference type="ChEBI" id="CHEBI:32551"/>
        <dbReference type="ChEBI" id="CHEBI:57791"/>
        <dbReference type="EC" id="4.1.1.20"/>
    </reaction>
</comment>
<proteinExistence type="inferred from homology"/>
<feature type="binding site" evidence="6">
    <location>
        <position position="391"/>
    </location>
    <ligand>
        <name>substrate</name>
    </ligand>
</feature>
<keyword evidence="6" id="KW-0028">Amino-acid biosynthesis</keyword>
<dbReference type="Proteomes" id="UP000298488">
    <property type="component" value="Unassembled WGS sequence"/>
</dbReference>
<evidence type="ECO:0000256" key="5">
    <source>
        <dbReference type="ARBA" id="ARBA00023239"/>
    </source>
</evidence>
<feature type="binding site" evidence="6">
    <location>
        <position position="270"/>
    </location>
    <ligand>
        <name>pyridoxal 5'-phosphate</name>
        <dbReference type="ChEBI" id="CHEBI:597326"/>
    </ligand>
</feature>
<keyword evidence="4 6" id="KW-0457">Lysine biosynthesis</keyword>
<evidence type="ECO:0000256" key="4">
    <source>
        <dbReference type="ARBA" id="ARBA00023154"/>
    </source>
</evidence>
<keyword evidence="12" id="KW-1185">Reference proteome</keyword>
<feature type="active site" description="Proton donor" evidence="8">
    <location>
        <position position="390"/>
    </location>
</feature>
<evidence type="ECO:0000256" key="8">
    <source>
        <dbReference type="PIRSR" id="PIRSR600183-50"/>
    </source>
</evidence>
<dbReference type="SUPFAM" id="SSF50621">
    <property type="entry name" value="Alanine racemase C-terminal domain-like"/>
    <property type="match status" value="1"/>
</dbReference>
<feature type="modified residue" description="N6-(pyridoxal phosphate)lysine" evidence="6 8">
    <location>
        <position position="92"/>
    </location>
</feature>
<dbReference type="RefSeq" id="WP_104096473.1">
    <property type="nucleotide sequence ID" value="NZ_JACHBP010000001.1"/>
</dbReference>
<dbReference type="PROSITE" id="PS00878">
    <property type="entry name" value="ODR_DC_2_1"/>
    <property type="match status" value="1"/>
</dbReference>
<evidence type="ECO:0000256" key="7">
    <source>
        <dbReference type="NCBIfam" id="TIGR01048"/>
    </source>
</evidence>
<dbReference type="FunFam" id="3.20.20.10:FF:000003">
    <property type="entry name" value="Diaminopimelate decarboxylase"/>
    <property type="match status" value="1"/>
</dbReference>
<dbReference type="AlphaFoldDB" id="A0A4R8VCQ2"/>
<feature type="binding site" evidence="6">
    <location>
        <position position="420"/>
    </location>
    <ligand>
        <name>pyridoxal 5'-phosphate</name>
        <dbReference type="ChEBI" id="CHEBI:597326"/>
    </ligand>
</feature>
<dbReference type="GO" id="GO:0008836">
    <property type="term" value="F:diaminopimelate decarboxylase activity"/>
    <property type="evidence" value="ECO:0007669"/>
    <property type="project" value="UniProtKB-UniRule"/>
</dbReference>
<evidence type="ECO:0000313" key="11">
    <source>
        <dbReference type="EMBL" id="TFB80623.1"/>
    </source>
</evidence>
<evidence type="ECO:0000256" key="6">
    <source>
        <dbReference type="HAMAP-Rule" id="MF_02120"/>
    </source>
</evidence>
<organism evidence="11 12">
    <name type="scientific">Terrimesophilobacter mesophilus</name>
    <dbReference type="NCBI Taxonomy" id="433647"/>
    <lineage>
        <taxon>Bacteria</taxon>
        <taxon>Bacillati</taxon>
        <taxon>Actinomycetota</taxon>
        <taxon>Actinomycetes</taxon>
        <taxon>Micrococcales</taxon>
        <taxon>Microbacteriaceae</taxon>
        <taxon>Terrimesophilobacter</taxon>
    </lineage>
</organism>
<dbReference type="Gene3D" id="2.40.37.10">
    <property type="entry name" value="Lyase, Ornithine Decarboxylase, Chain A, domain 1"/>
    <property type="match status" value="1"/>
</dbReference>
<dbReference type="InterPro" id="IPR009006">
    <property type="entry name" value="Ala_racemase/Decarboxylase_C"/>
</dbReference>
<keyword evidence="2 6" id="KW-0210">Decarboxylase</keyword>
<protein>
    <recommendedName>
        <fullName evidence="6 7">Diaminopimelate decarboxylase</fullName>
        <shortName evidence="6">DAP decarboxylase</shortName>
        <shortName evidence="6">DAPDC</shortName>
        <ecNumber evidence="6 7">4.1.1.20</ecNumber>
    </recommendedName>
</protein>
<dbReference type="PRINTS" id="PR01179">
    <property type="entry name" value="ODADCRBXLASE"/>
</dbReference>
<dbReference type="PANTHER" id="PTHR43727:SF2">
    <property type="entry name" value="GROUP IV DECARBOXYLASE"/>
    <property type="match status" value="1"/>
</dbReference>